<sequence>MKLSQILNRQHIDFMFKKHWIVQGKRVPIDTGLEHLLKEKGIPVEDALEFVKVNERKPEPKERINIVGAYETPLPLDENNPDYKSRPCLTLTNTNVLLEGISQAQVLTKTVIAEDKLPNKIEELAEISIPKMVHEGVKKAILSANVFDCEQKKLPKIKDPVRPAYNFPRILGISDRRRNEIITNKLLQLVEKSSDFELSQTRYVLNDVECKTVFDKEDDLIQFQDMSHILVTSNKPLTHELPERDIPFVEIPDLYPVKYSVTLPPQHFYDEKSIYPIQSSITKKHPHTTWLHFNRTEVSNIYETPVTDAQIRGRGLTHAFTVATAYAKQLHGEEVRDLPEPIYVNCIQTDGQKYHFGIFELNTLNVDGVEGTKNVWYCKNDVKLYDRSCYFNGMPVLENYNPKVFGYINAFYHC</sequence>
<protein>
    <submittedName>
        <fullName evidence="1">(apollo) hypothetical protein</fullName>
    </submittedName>
</protein>
<organism evidence="1 2">
    <name type="scientific">Parnassius apollo</name>
    <name type="common">Apollo butterfly</name>
    <name type="synonym">Papilio apollo</name>
    <dbReference type="NCBI Taxonomy" id="110799"/>
    <lineage>
        <taxon>Eukaryota</taxon>
        <taxon>Metazoa</taxon>
        <taxon>Ecdysozoa</taxon>
        <taxon>Arthropoda</taxon>
        <taxon>Hexapoda</taxon>
        <taxon>Insecta</taxon>
        <taxon>Pterygota</taxon>
        <taxon>Neoptera</taxon>
        <taxon>Endopterygota</taxon>
        <taxon>Lepidoptera</taxon>
        <taxon>Glossata</taxon>
        <taxon>Ditrysia</taxon>
        <taxon>Papilionoidea</taxon>
        <taxon>Papilionidae</taxon>
        <taxon>Parnassiinae</taxon>
        <taxon>Parnassini</taxon>
        <taxon>Parnassius</taxon>
        <taxon>Parnassius</taxon>
    </lineage>
</organism>
<dbReference type="OrthoDB" id="5835618at2759"/>
<accession>A0A8S3WD20</accession>
<reference evidence="1" key="1">
    <citation type="submission" date="2021-04" db="EMBL/GenBank/DDBJ databases">
        <authorList>
            <person name="Tunstrom K."/>
        </authorList>
    </citation>
    <scope>NUCLEOTIDE SEQUENCE</scope>
</reference>
<gene>
    <name evidence="1" type="ORF">PAPOLLO_LOCUS4961</name>
</gene>
<evidence type="ECO:0000313" key="2">
    <source>
        <dbReference type="Proteomes" id="UP000691718"/>
    </source>
</evidence>
<dbReference type="PANTHER" id="PTHR15889:SF2">
    <property type="entry name" value="LARGE RIBOSOMAL SUBUNIT PROTEIN ML37"/>
    <property type="match status" value="1"/>
</dbReference>
<comment type="caution">
    <text evidence="1">The sequence shown here is derived from an EMBL/GenBank/DDBJ whole genome shotgun (WGS) entry which is preliminary data.</text>
</comment>
<dbReference type="GO" id="GO:0005739">
    <property type="term" value="C:mitochondrion"/>
    <property type="evidence" value="ECO:0007669"/>
    <property type="project" value="TreeGrafter"/>
</dbReference>
<dbReference type="Proteomes" id="UP000691718">
    <property type="component" value="Unassembled WGS sequence"/>
</dbReference>
<name>A0A8S3WD20_PARAO</name>
<dbReference type="AlphaFoldDB" id="A0A8S3WD20"/>
<dbReference type="EMBL" id="CAJQZP010000288">
    <property type="protein sequence ID" value="CAG4953820.1"/>
    <property type="molecule type" value="Genomic_DNA"/>
</dbReference>
<proteinExistence type="predicted"/>
<dbReference type="InterPro" id="IPR052482">
    <property type="entry name" value="mtLSU_mL37"/>
</dbReference>
<evidence type="ECO:0000313" key="1">
    <source>
        <dbReference type="EMBL" id="CAG4953820.1"/>
    </source>
</evidence>
<dbReference type="PANTHER" id="PTHR15889">
    <property type="entry name" value="MITOCHONDRIAL RIBOSOMAL PROTEIN L37"/>
    <property type="match status" value="1"/>
</dbReference>
<keyword evidence="2" id="KW-1185">Reference proteome</keyword>